<keyword evidence="2" id="KW-1185">Reference proteome</keyword>
<evidence type="ECO:0000313" key="2">
    <source>
        <dbReference type="Proteomes" id="UP001069802"/>
    </source>
</evidence>
<dbReference type="EMBL" id="JAPWGY010000004">
    <property type="protein sequence ID" value="MCZ4281706.1"/>
    <property type="molecule type" value="Genomic_DNA"/>
</dbReference>
<accession>A0ABT4LKU2</accession>
<comment type="caution">
    <text evidence="1">The sequence shown here is derived from an EMBL/GenBank/DDBJ whole genome shotgun (WGS) entry which is preliminary data.</text>
</comment>
<protein>
    <submittedName>
        <fullName evidence="1">Uncharacterized protein</fullName>
    </submittedName>
</protein>
<organism evidence="1 2">
    <name type="scientific">Kiloniella laminariae</name>
    <dbReference type="NCBI Taxonomy" id="454162"/>
    <lineage>
        <taxon>Bacteria</taxon>
        <taxon>Pseudomonadati</taxon>
        <taxon>Pseudomonadota</taxon>
        <taxon>Alphaproteobacteria</taxon>
        <taxon>Rhodospirillales</taxon>
        <taxon>Kiloniellaceae</taxon>
        <taxon>Kiloniella</taxon>
    </lineage>
</organism>
<gene>
    <name evidence="1" type="ORF">O4H49_13025</name>
</gene>
<dbReference type="RefSeq" id="WP_269423869.1">
    <property type="nucleotide sequence ID" value="NZ_JAPWGY010000004.1"/>
</dbReference>
<evidence type="ECO:0000313" key="1">
    <source>
        <dbReference type="EMBL" id="MCZ4281706.1"/>
    </source>
</evidence>
<reference evidence="1" key="1">
    <citation type="submission" date="2022-12" db="EMBL/GenBank/DDBJ databases">
        <title>Bacterial isolates from different developmental stages of Nematostella vectensis.</title>
        <authorList>
            <person name="Fraune S."/>
        </authorList>
    </citation>
    <scope>NUCLEOTIDE SEQUENCE</scope>
    <source>
        <strain evidence="1">G21630-S1</strain>
    </source>
</reference>
<name>A0ABT4LKU2_9PROT</name>
<sequence length="109" mass="11896">MTNSEEILAVVPDGLQLHLGIYKVTIHNPLASSNCFEADVTVEKNDLVIFHDHARLINPPVYISEPTGQTVTEVDEITGQENTVPVFITKKDPLGALTSILLSTIQDLS</sequence>
<proteinExistence type="predicted"/>
<dbReference type="Proteomes" id="UP001069802">
    <property type="component" value="Unassembled WGS sequence"/>
</dbReference>